<evidence type="ECO:0000313" key="2">
    <source>
        <dbReference type="EMBL" id="KAL2785025.1"/>
    </source>
</evidence>
<evidence type="ECO:0000256" key="1">
    <source>
        <dbReference type="SAM" id="Phobius"/>
    </source>
</evidence>
<reference evidence="2 3" key="1">
    <citation type="submission" date="2024-07" db="EMBL/GenBank/DDBJ databases">
        <title>Section-level genome sequencing and comparative genomics of Aspergillus sections Usti and Cavernicolus.</title>
        <authorList>
            <consortium name="Lawrence Berkeley National Laboratory"/>
            <person name="Nybo J.L."/>
            <person name="Vesth T.C."/>
            <person name="Theobald S."/>
            <person name="Frisvad J.C."/>
            <person name="Larsen T.O."/>
            <person name="Kjaerboelling I."/>
            <person name="Rothschild-Mancinelli K."/>
            <person name="Lyhne E.K."/>
            <person name="Kogle M.E."/>
            <person name="Barry K."/>
            <person name="Clum A."/>
            <person name="Na H."/>
            <person name="Ledsgaard L."/>
            <person name="Lin J."/>
            <person name="Lipzen A."/>
            <person name="Kuo A."/>
            <person name="Riley R."/>
            <person name="Mondo S."/>
            <person name="Labutti K."/>
            <person name="Haridas S."/>
            <person name="Pangalinan J."/>
            <person name="Salamov A.A."/>
            <person name="Simmons B.A."/>
            <person name="Magnuson J.K."/>
            <person name="Chen J."/>
            <person name="Drula E."/>
            <person name="Henrissat B."/>
            <person name="Wiebenga A."/>
            <person name="Lubbers R.J."/>
            <person name="Gomes A.C."/>
            <person name="Makela M.R."/>
            <person name="Stajich J."/>
            <person name="Grigoriev I.V."/>
            <person name="Mortensen U.H."/>
            <person name="De Vries R.P."/>
            <person name="Baker S.E."/>
            <person name="Andersen M.R."/>
        </authorList>
    </citation>
    <scope>NUCLEOTIDE SEQUENCE [LARGE SCALE GENOMIC DNA]</scope>
    <source>
        <strain evidence="2 3">CBS 209.92</strain>
    </source>
</reference>
<comment type="caution">
    <text evidence="2">The sequence shown here is derived from an EMBL/GenBank/DDBJ whole genome shotgun (WGS) entry which is preliminary data.</text>
</comment>
<gene>
    <name evidence="2" type="ORF">BJX66DRAFT_70274</name>
</gene>
<dbReference type="EMBL" id="JBFTWV010000158">
    <property type="protein sequence ID" value="KAL2785025.1"/>
    <property type="molecule type" value="Genomic_DNA"/>
</dbReference>
<feature type="transmembrane region" description="Helical" evidence="1">
    <location>
        <begin position="20"/>
        <end position="44"/>
    </location>
</feature>
<keyword evidence="1" id="KW-0812">Transmembrane</keyword>
<organism evidence="2 3">
    <name type="scientific">Aspergillus keveii</name>
    <dbReference type="NCBI Taxonomy" id="714993"/>
    <lineage>
        <taxon>Eukaryota</taxon>
        <taxon>Fungi</taxon>
        <taxon>Dikarya</taxon>
        <taxon>Ascomycota</taxon>
        <taxon>Pezizomycotina</taxon>
        <taxon>Eurotiomycetes</taxon>
        <taxon>Eurotiomycetidae</taxon>
        <taxon>Eurotiales</taxon>
        <taxon>Aspergillaceae</taxon>
        <taxon>Aspergillus</taxon>
        <taxon>Aspergillus subgen. Nidulantes</taxon>
    </lineage>
</organism>
<keyword evidence="1" id="KW-0472">Membrane</keyword>
<keyword evidence="3" id="KW-1185">Reference proteome</keyword>
<evidence type="ECO:0000313" key="3">
    <source>
        <dbReference type="Proteomes" id="UP001610563"/>
    </source>
</evidence>
<accession>A0ABR4FP50</accession>
<dbReference type="Proteomes" id="UP001610563">
    <property type="component" value="Unassembled WGS sequence"/>
</dbReference>
<name>A0ABR4FP50_9EURO</name>
<proteinExistence type="predicted"/>
<sequence length="207" mass="23551">MSRVVQTSPNRVPVFQASPYGMFITIIGIHSMLFQFIHNSVELLSGFQVRSRQRFSQELTTVKPRTLFAEISSLSGPSVSQLADEISSQRCSETLSHINDLLNTWRASWDAQYADETPQGRGLPWSSDPLRFWWLAKLYIILYACRSIITEESEFFPFLSRPGGDGMEPVRLRSRIVSWLLKFRKGVDVRLQLGSYLSQVMDGPLGS</sequence>
<keyword evidence="1" id="KW-1133">Transmembrane helix</keyword>
<protein>
    <submittedName>
        <fullName evidence="2">Uncharacterized protein</fullName>
    </submittedName>
</protein>